<dbReference type="Proteomes" id="UP001159363">
    <property type="component" value="Chromosome 1"/>
</dbReference>
<evidence type="ECO:0000313" key="2">
    <source>
        <dbReference type="Proteomes" id="UP001159363"/>
    </source>
</evidence>
<proteinExistence type="predicted"/>
<protein>
    <recommendedName>
        <fullName evidence="3">HAT C-terminal dimerisation domain-containing protein</fullName>
    </recommendedName>
</protein>
<name>A0ABQ9IIA3_9NEOP</name>
<gene>
    <name evidence="1" type="ORF">PR048_001779</name>
</gene>
<accession>A0ABQ9IIA3</accession>
<comment type="caution">
    <text evidence="1">The sequence shown here is derived from an EMBL/GenBank/DDBJ whole genome shotgun (WGS) entry which is preliminary data.</text>
</comment>
<dbReference type="EMBL" id="JARBHB010000001">
    <property type="protein sequence ID" value="KAJ8896435.1"/>
    <property type="molecule type" value="Genomic_DNA"/>
</dbReference>
<reference evidence="1 2" key="1">
    <citation type="submission" date="2023-02" db="EMBL/GenBank/DDBJ databases">
        <title>LHISI_Scaffold_Assembly.</title>
        <authorList>
            <person name="Stuart O.P."/>
            <person name="Cleave R."/>
            <person name="Magrath M.J.L."/>
            <person name="Mikheyev A.S."/>
        </authorList>
    </citation>
    <scope>NUCLEOTIDE SEQUENCE [LARGE SCALE GENOMIC DNA]</scope>
    <source>
        <strain evidence="1">Daus_M_001</strain>
        <tissue evidence="1">Leg muscle</tissue>
    </source>
</reference>
<evidence type="ECO:0000313" key="1">
    <source>
        <dbReference type="EMBL" id="KAJ8896435.1"/>
    </source>
</evidence>
<organism evidence="1 2">
    <name type="scientific">Dryococelus australis</name>
    <dbReference type="NCBI Taxonomy" id="614101"/>
    <lineage>
        <taxon>Eukaryota</taxon>
        <taxon>Metazoa</taxon>
        <taxon>Ecdysozoa</taxon>
        <taxon>Arthropoda</taxon>
        <taxon>Hexapoda</taxon>
        <taxon>Insecta</taxon>
        <taxon>Pterygota</taxon>
        <taxon>Neoptera</taxon>
        <taxon>Polyneoptera</taxon>
        <taxon>Phasmatodea</taxon>
        <taxon>Verophasmatodea</taxon>
        <taxon>Anareolatae</taxon>
        <taxon>Phasmatidae</taxon>
        <taxon>Eurycanthinae</taxon>
        <taxon>Dryococelus</taxon>
    </lineage>
</organism>
<keyword evidence="2" id="KW-1185">Reference proteome</keyword>
<evidence type="ECO:0008006" key="3">
    <source>
        <dbReference type="Google" id="ProtNLM"/>
    </source>
</evidence>
<sequence length="248" mass="28143">MIRWNSWFKSIQYVHEYIHNLVEFRSQVEGDSSFVEYFQNITLQQVYDIKCSSQFLLKHGSSLIDTIVVLEGSSCPFIHKLYSKLADMQNSFLLVSRAPLGQKPDTLLKAVHLLLRNVPSRNSLNGGLQCHKKLTTLLDQDTTSVFLKSISKLFDTRNISTNPVDDDASTKKIPIPSSALQKELSESYQVVSVLKEQNEVDILNVLLGLKEEHSNFIELATTDVWIPPLNIYSERAFSAHGQILTDLM</sequence>